<proteinExistence type="predicted"/>
<feature type="transmembrane region" description="Helical" evidence="1">
    <location>
        <begin position="75"/>
        <end position="93"/>
    </location>
</feature>
<dbReference type="eggNOG" id="ENOG50311CY">
    <property type="taxonomic scope" value="Bacteria"/>
</dbReference>
<dbReference type="EMBL" id="FNBD01000020">
    <property type="protein sequence ID" value="SDF51137.1"/>
    <property type="molecule type" value="Genomic_DNA"/>
</dbReference>
<dbReference type="RefSeq" id="WP_074539487.1">
    <property type="nucleotide sequence ID" value="NZ_FNBD01000020.1"/>
</dbReference>
<protein>
    <recommendedName>
        <fullName evidence="4">Mechanosensitive ion channel</fullName>
    </recommendedName>
</protein>
<dbReference type="AlphaFoldDB" id="A0A1G7LNN6"/>
<organism evidence="2 3">
    <name type="scientific">Cellulophaga baltica</name>
    <dbReference type="NCBI Taxonomy" id="76594"/>
    <lineage>
        <taxon>Bacteria</taxon>
        <taxon>Pseudomonadati</taxon>
        <taxon>Bacteroidota</taxon>
        <taxon>Flavobacteriia</taxon>
        <taxon>Flavobacteriales</taxon>
        <taxon>Flavobacteriaceae</taxon>
        <taxon>Cellulophaga</taxon>
    </lineage>
</organism>
<evidence type="ECO:0008006" key="4">
    <source>
        <dbReference type="Google" id="ProtNLM"/>
    </source>
</evidence>
<gene>
    <name evidence="2" type="ORF">SAMN04487992_1204</name>
</gene>
<dbReference type="Proteomes" id="UP000182114">
    <property type="component" value="Unassembled WGS sequence"/>
</dbReference>
<keyword evidence="1" id="KW-0472">Membrane</keyword>
<keyword evidence="3" id="KW-1185">Reference proteome</keyword>
<evidence type="ECO:0000256" key="1">
    <source>
        <dbReference type="SAM" id="Phobius"/>
    </source>
</evidence>
<feature type="transmembrane region" description="Helical" evidence="1">
    <location>
        <begin position="6"/>
        <end position="27"/>
    </location>
</feature>
<evidence type="ECO:0000313" key="3">
    <source>
        <dbReference type="Proteomes" id="UP000182114"/>
    </source>
</evidence>
<feature type="transmembrane region" description="Helical" evidence="1">
    <location>
        <begin position="47"/>
        <end position="69"/>
    </location>
</feature>
<keyword evidence="1" id="KW-0812">Transmembrane</keyword>
<reference evidence="3" key="1">
    <citation type="submission" date="2016-10" db="EMBL/GenBank/DDBJ databases">
        <authorList>
            <person name="Varghese N."/>
            <person name="Submissions S."/>
        </authorList>
    </citation>
    <scope>NUCLEOTIDE SEQUENCE [LARGE SCALE GENOMIC DNA]</scope>
    <source>
        <strain evidence="3">DSM 24729</strain>
    </source>
</reference>
<accession>A0A1G7LNN6</accession>
<name>A0A1G7LNN6_9FLAO</name>
<evidence type="ECO:0000313" key="2">
    <source>
        <dbReference type="EMBL" id="SDF51137.1"/>
    </source>
</evidence>
<sequence length="238" mass="26924">MENTFILYSWIGLRNLILFLFFGYWALKLIEFLIQRITLTKRVNKKVLAVLNKIFLLYNPISILLILLGFITINYIVHGLFLLLVSAIGYPYIRNYVGGVIYKINSILAKGVSVTINDTTGEIKKFLPFGIVVNTEKGDCFINYTTIDTSGYTVNSKNDTVLRQTLFVKTPLSKSELLDLLFDNPLLNYKEAPVLKELEESGALKLQYTLEKGIQAESLIAFLSAHQIETSLTNNLIA</sequence>
<keyword evidence="1" id="KW-1133">Transmembrane helix</keyword>